<evidence type="ECO:0000313" key="8">
    <source>
        <dbReference type="Proteomes" id="UP001156702"/>
    </source>
</evidence>
<reference evidence="8" key="1">
    <citation type="journal article" date="2019" name="Int. J. Syst. Evol. Microbiol.">
        <title>The Global Catalogue of Microorganisms (GCM) 10K type strain sequencing project: providing services to taxonomists for standard genome sequencing and annotation.</title>
        <authorList>
            <consortium name="The Broad Institute Genomics Platform"/>
            <consortium name="The Broad Institute Genome Sequencing Center for Infectious Disease"/>
            <person name="Wu L."/>
            <person name="Ma J."/>
        </authorList>
    </citation>
    <scope>NUCLEOTIDE SEQUENCE [LARGE SCALE GENOMIC DNA]</scope>
    <source>
        <strain evidence="8">NBRC 102122</strain>
    </source>
</reference>
<dbReference type="Pfam" id="PF00425">
    <property type="entry name" value="Chorismate_bind"/>
    <property type="match status" value="1"/>
</dbReference>
<evidence type="ECO:0000259" key="6">
    <source>
        <dbReference type="Pfam" id="PF00425"/>
    </source>
</evidence>
<evidence type="ECO:0000256" key="3">
    <source>
        <dbReference type="ARBA" id="ARBA00012824"/>
    </source>
</evidence>
<sequence>MQHTPAARIAADAALAETLPAAGLHGRTVYVSPTTRMIGHGIALSARPAGDDLRETVARLLATARSEGFPPVVVGAIPFDTQSPASLYVPERLERPGRPVPLAATPGAGDAPAIVDVRQTPSPSGYRDAVTRGLARIRRTDLKKLVLARRLELELDAAPDLAGLLATLMRRHPASFVYGVPLDAGNGEDAGVLLGASPELLVRKAGDRVFANPLAGTIAADPDRLRNARNIARLLASAKDRQEHAYTSRAVGDTLRPFCRSLDVPETPSVLAAGPVNHLSTVITGELASPGVTALDLALALHPTPAVGGAPTADALAAIADIEGFDRGLYAGMVGWCDENGDGEWAVTLRCAEIRGRRVRLFAGAGIVEGSDPEAEYRETETKLKTMLQALGLEPSAAGKARAER</sequence>
<dbReference type="PANTHER" id="PTHR42839:SF2">
    <property type="entry name" value="ISOCHORISMATE SYNTHASE ENTC"/>
    <property type="match status" value="1"/>
</dbReference>
<organism evidence="7 8">
    <name type="scientific">Shinella yambaruensis</name>
    <dbReference type="NCBI Taxonomy" id="415996"/>
    <lineage>
        <taxon>Bacteria</taxon>
        <taxon>Pseudomonadati</taxon>
        <taxon>Pseudomonadota</taxon>
        <taxon>Alphaproteobacteria</taxon>
        <taxon>Hyphomicrobiales</taxon>
        <taxon>Rhizobiaceae</taxon>
        <taxon>Shinella</taxon>
    </lineage>
</organism>
<dbReference type="SUPFAM" id="SSF56322">
    <property type="entry name" value="ADC synthase"/>
    <property type="match status" value="1"/>
</dbReference>
<gene>
    <name evidence="7" type="primary">dhbC</name>
    <name evidence="7" type="ORF">GCM10007923_53960</name>
</gene>
<dbReference type="InterPro" id="IPR015890">
    <property type="entry name" value="Chorismate_C"/>
</dbReference>
<evidence type="ECO:0000313" key="7">
    <source>
        <dbReference type="EMBL" id="GLR54179.1"/>
    </source>
</evidence>
<dbReference type="RefSeq" id="WP_245081990.1">
    <property type="nucleotide sequence ID" value="NZ_BSOP01000047.1"/>
</dbReference>
<keyword evidence="8" id="KW-1185">Reference proteome</keyword>
<keyword evidence="4" id="KW-0413">Isomerase</keyword>
<evidence type="ECO:0000256" key="4">
    <source>
        <dbReference type="ARBA" id="ARBA00023235"/>
    </source>
</evidence>
<proteinExistence type="inferred from homology"/>
<feature type="domain" description="Chorismate-utilising enzyme C-terminal" evidence="6">
    <location>
        <begin position="124"/>
        <end position="383"/>
    </location>
</feature>
<protein>
    <recommendedName>
        <fullName evidence="3">isochorismate synthase</fullName>
        <ecNumber evidence="3">5.4.4.2</ecNumber>
    </recommendedName>
    <alternativeName>
        <fullName evidence="5">Isochorismate mutase</fullName>
    </alternativeName>
</protein>
<dbReference type="InterPro" id="IPR005801">
    <property type="entry name" value="ADC_synthase"/>
</dbReference>
<dbReference type="PANTHER" id="PTHR42839">
    <property type="entry name" value="ISOCHORISMATE SYNTHASE ENTC"/>
    <property type="match status" value="1"/>
</dbReference>
<comment type="caution">
    <text evidence="7">The sequence shown here is derived from an EMBL/GenBank/DDBJ whole genome shotgun (WGS) entry which is preliminary data.</text>
</comment>
<dbReference type="EC" id="5.4.4.2" evidence="3"/>
<evidence type="ECO:0000256" key="5">
    <source>
        <dbReference type="ARBA" id="ARBA00041564"/>
    </source>
</evidence>
<comment type="catalytic activity">
    <reaction evidence="1">
        <text>chorismate = isochorismate</text>
        <dbReference type="Rhea" id="RHEA:18985"/>
        <dbReference type="ChEBI" id="CHEBI:29748"/>
        <dbReference type="ChEBI" id="CHEBI:29780"/>
        <dbReference type="EC" id="5.4.4.2"/>
    </reaction>
</comment>
<dbReference type="Gene3D" id="3.60.120.10">
    <property type="entry name" value="Anthranilate synthase"/>
    <property type="match status" value="1"/>
</dbReference>
<dbReference type="Proteomes" id="UP001156702">
    <property type="component" value="Unassembled WGS sequence"/>
</dbReference>
<accession>A0ABQ5ZMT9</accession>
<dbReference type="EMBL" id="BSOP01000047">
    <property type="protein sequence ID" value="GLR54179.1"/>
    <property type="molecule type" value="Genomic_DNA"/>
</dbReference>
<evidence type="ECO:0000256" key="2">
    <source>
        <dbReference type="ARBA" id="ARBA00005297"/>
    </source>
</evidence>
<comment type="similarity">
    <text evidence="2">Belongs to the isochorismate synthase family.</text>
</comment>
<evidence type="ECO:0000256" key="1">
    <source>
        <dbReference type="ARBA" id="ARBA00000799"/>
    </source>
</evidence>
<dbReference type="InterPro" id="IPR004561">
    <property type="entry name" value="IsoChor_synthase"/>
</dbReference>
<name>A0ABQ5ZMT9_9HYPH</name>
<dbReference type="NCBIfam" id="TIGR00543">
    <property type="entry name" value="isochor_syn"/>
    <property type="match status" value="1"/>
</dbReference>